<evidence type="ECO:0000256" key="3">
    <source>
        <dbReference type="ARBA" id="ARBA00022692"/>
    </source>
</evidence>
<dbReference type="InterPro" id="IPR039859">
    <property type="entry name" value="PFA4/ZDH16/20/ERF2-like"/>
</dbReference>
<dbReference type="PANTHER" id="PTHR22883:SF43">
    <property type="entry name" value="PALMITOYLTRANSFERASE APP"/>
    <property type="match status" value="1"/>
</dbReference>
<sequence>MARSSPSSPGHTPCGAHDGCCGYGTLCKWGKIKKPNDIRLDYLKVNSEVPIPHYMFWPGNNPIGCSGKIMNGRDRVNYAVSWVLILVPALAFFGFVCTDYFRFISIFAGIPITLIGLLLFSVILYTLIMVGSIDPGYLPKSSAIYQQKFNSDKKLLKRLQKKIGHASENDKTENCSPVASHPYEIDDNDDTDKDVDSDDDDDNVENQADHNDPLGGGSNQQLRRKETPSHDFSGIPPFKIFHYNGCQIKLKFCKTCGIYRLPRTSHCRQCNSCVERFDHHCPWTGTCIGKRNYKYFYWFLVSLTSGIIYAGLCGLIEIIVFVYLATTDNPNNPSGYHNDSVQTAILHCLMSSPISFIITLFSAVMCLSTGSLAVFHTFLVFSNLTTYENINRTYYKSGNPFSKGLFGNIKEVLFYKMPPSQISLQKHYSRNEIESKLHNELIGEPSRELMELQTPVATDLENNMPRNTPEVSSATIITFQGEVNDTTSLSGNYPFYYSSGRNLRDQ</sequence>
<evidence type="ECO:0000259" key="12">
    <source>
        <dbReference type="Pfam" id="PF01529"/>
    </source>
</evidence>
<evidence type="ECO:0000256" key="5">
    <source>
        <dbReference type="ARBA" id="ARBA00023136"/>
    </source>
</evidence>
<comment type="catalytic activity">
    <reaction evidence="9 10">
        <text>L-cysteinyl-[protein] + hexadecanoyl-CoA = S-hexadecanoyl-L-cysteinyl-[protein] + CoA</text>
        <dbReference type="Rhea" id="RHEA:36683"/>
        <dbReference type="Rhea" id="RHEA-COMP:10131"/>
        <dbReference type="Rhea" id="RHEA-COMP:11032"/>
        <dbReference type="ChEBI" id="CHEBI:29950"/>
        <dbReference type="ChEBI" id="CHEBI:57287"/>
        <dbReference type="ChEBI" id="CHEBI:57379"/>
        <dbReference type="ChEBI" id="CHEBI:74151"/>
        <dbReference type="EC" id="2.3.1.225"/>
    </reaction>
</comment>
<keyword evidence="8 10" id="KW-0012">Acyltransferase</keyword>
<feature type="transmembrane region" description="Helical" evidence="10">
    <location>
        <begin position="102"/>
        <end position="128"/>
    </location>
</feature>
<evidence type="ECO:0000256" key="7">
    <source>
        <dbReference type="ARBA" id="ARBA00023288"/>
    </source>
</evidence>
<protein>
    <recommendedName>
        <fullName evidence="10">Palmitoyltransferase</fullName>
        <ecNumber evidence="10">2.3.1.225</ecNumber>
    </recommendedName>
</protein>
<evidence type="ECO:0000256" key="10">
    <source>
        <dbReference type="RuleBase" id="RU079119"/>
    </source>
</evidence>
<dbReference type="GO" id="GO:0005794">
    <property type="term" value="C:Golgi apparatus"/>
    <property type="evidence" value="ECO:0007669"/>
    <property type="project" value="TreeGrafter"/>
</dbReference>
<name>A0A6A5CBM8_NAEFO</name>
<feature type="transmembrane region" description="Helical" evidence="10">
    <location>
        <begin position="76"/>
        <end position="96"/>
    </location>
</feature>
<comment type="domain">
    <text evidence="10">The DHHC domain is required for palmitoyltransferase activity.</text>
</comment>
<keyword evidence="4 10" id="KW-1133">Transmembrane helix</keyword>
<dbReference type="VEuPathDB" id="AmoebaDB:FDP41_011599"/>
<dbReference type="GO" id="GO:0005783">
    <property type="term" value="C:endoplasmic reticulum"/>
    <property type="evidence" value="ECO:0007669"/>
    <property type="project" value="TreeGrafter"/>
</dbReference>
<dbReference type="GeneID" id="68118814"/>
<dbReference type="EMBL" id="VFQX01000009">
    <property type="protein sequence ID" value="KAF0982669.1"/>
    <property type="molecule type" value="Genomic_DNA"/>
</dbReference>
<dbReference type="Pfam" id="PF01529">
    <property type="entry name" value="DHHC"/>
    <property type="match status" value="1"/>
</dbReference>
<feature type="domain" description="Palmitoyltransferase DHHC" evidence="12">
    <location>
        <begin position="249"/>
        <end position="392"/>
    </location>
</feature>
<comment type="similarity">
    <text evidence="10">Belongs to the DHHC palmitoyltransferase family.</text>
</comment>
<dbReference type="EC" id="2.3.1.225" evidence="10"/>
<evidence type="ECO:0000256" key="4">
    <source>
        <dbReference type="ARBA" id="ARBA00022989"/>
    </source>
</evidence>
<accession>A0A6A5CBM8</accession>
<evidence type="ECO:0000256" key="9">
    <source>
        <dbReference type="ARBA" id="ARBA00048048"/>
    </source>
</evidence>
<keyword evidence="14" id="KW-1185">Reference proteome</keyword>
<dbReference type="RefSeq" id="XP_044567382.1">
    <property type="nucleotide sequence ID" value="XM_044702024.1"/>
</dbReference>
<keyword evidence="2 10" id="KW-0808">Transferase</keyword>
<dbReference type="VEuPathDB" id="AmoebaDB:NF0120000"/>
<feature type="compositionally biased region" description="Acidic residues" evidence="11">
    <location>
        <begin position="185"/>
        <end position="204"/>
    </location>
</feature>
<proteinExistence type="inferred from homology"/>
<dbReference type="GO" id="GO:0019706">
    <property type="term" value="F:protein-cysteine S-palmitoyltransferase activity"/>
    <property type="evidence" value="ECO:0007669"/>
    <property type="project" value="UniProtKB-EC"/>
</dbReference>
<evidence type="ECO:0000256" key="2">
    <source>
        <dbReference type="ARBA" id="ARBA00022679"/>
    </source>
</evidence>
<evidence type="ECO:0000256" key="1">
    <source>
        <dbReference type="ARBA" id="ARBA00004127"/>
    </source>
</evidence>
<evidence type="ECO:0000256" key="11">
    <source>
        <dbReference type="SAM" id="MobiDB-lite"/>
    </source>
</evidence>
<reference evidence="13 14" key="1">
    <citation type="journal article" date="2019" name="Sci. Rep.">
        <title>Nanopore sequencing improves the draft genome of the human pathogenic amoeba Naegleria fowleri.</title>
        <authorList>
            <person name="Liechti N."/>
            <person name="Schurch N."/>
            <person name="Bruggmann R."/>
            <person name="Wittwer M."/>
        </authorList>
    </citation>
    <scope>NUCLEOTIDE SEQUENCE [LARGE SCALE GENOMIC DNA]</scope>
    <source>
        <strain evidence="13 14">ATCC 30894</strain>
    </source>
</reference>
<dbReference type="GO" id="GO:0006612">
    <property type="term" value="P:protein targeting to membrane"/>
    <property type="evidence" value="ECO:0007669"/>
    <property type="project" value="TreeGrafter"/>
</dbReference>
<dbReference type="PANTHER" id="PTHR22883">
    <property type="entry name" value="ZINC FINGER DHHC DOMAIN CONTAINING PROTEIN"/>
    <property type="match status" value="1"/>
</dbReference>
<feature type="region of interest" description="Disordered" evidence="11">
    <location>
        <begin position="164"/>
        <end position="229"/>
    </location>
</feature>
<evidence type="ECO:0000313" key="13">
    <source>
        <dbReference type="EMBL" id="KAF0982669.1"/>
    </source>
</evidence>
<dbReference type="AlphaFoldDB" id="A0A6A5CBM8"/>
<organism evidence="13 14">
    <name type="scientific">Naegleria fowleri</name>
    <name type="common">Brain eating amoeba</name>
    <dbReference type="NCBI Taxonomy" id="5763"/>
    <lineage>
        <taxon>Eukaryota</taxon>
        <taxon>Discoba</taxon>
        <taxon>Heterolobosea</taxon>
        <taxon>Tetramitia</taxon>
        <taxon>Eutetramitia</taxon>
        <taxon>Vahlkampfiidae</taxon>
        <taxon>Naegleria</taxon>
    </lineage>
</organism>
<dbReference type="InterPro" id="IPR001594">
    <property type="entry name" value="Palmitoyltrfase_DHHC"/>
</dbReference>
<keyword evidence="3 10" id="KW-0812">Transmembrane</keyword>
<keyword evidence="7" id="KW-0449">Lipoprotein</keyword>
<feature type="transmembrane region" description="Helical" evidence="10">
    <location>
        <begin position="295"/>
        <end position="324"/>
    </location>
</feature>
<dbReference type="PROSITE" id="PS50216">
    <property type="entry name" value="DHHC"/>
    <property type="match status" value="1"/>
</dbReference>
<dbReference type="OrthoDB" id="4096362at2759"/>
<comment type="caution">
    <text evidence="13">The sequence shown here is derived from an EMBL/GenBank/DDBJ whole genome shotgun (WGS) entry which is preliminary data.</text>
</comment>
<evidence type="ECO:0000256" key="8">
    <source>
        <dbReference type="ARBA" id="ARBA00023315"/>
    </source>
</evidence>
<comment type="subcellular location">
    <subcellularLocation>
        <location evidence="1">Endomembrane system</location>
        <topology evidence="1">Multi-pass membrane protein</topology>
    </subcellularLocation>
</comment>
<dbReference type="VEuPathDB" id="AmoebaDB:NfTy_017820"/>
<dbReference type="Proteomes" id="UP000444721">
    <property type="component" value="Unassembled WGS sequence"/>
</dbReference>
<evidence type="ECO:0000313" key="14">
    <source>
        <dbReference type="Proteomes" id="UP000444721"/>
    </source>
</evidence>
<gene>
    <name evidence="13" type="ORF">FDP41_011599</name>
</gene>
<evidence type="ECO:0000256" key="6">
    <source>
        <dbReference type="ARBA" id="ARBA00023139"/>
    </source>
</evidence>
<keyword evidence="5 10" id="KW-0472">Membrane</keyword>
<keyword evidence="6" id="KW-0564">Palmitate</keyword>